<dbReference type="AlphaFoldDB" id="A0A0J6YGD1"/>
<dbReference type="EMBL" id="DS028096">
    <property type="protein sequence ID" value="KMP06675.1"/>
    <property type="molecule type" value="Genomic_DNA"/>
</dbReference>
<reference evidence="2" key="1">
    <citation type="journal article" date="2010" name="Genome Res.">
        <title>Population genomic sequencing of Coccidioides fungi reveals recent hybridization and transposon control.</title>
        <authorList>
            <person name="Neafsey D.E."/>
            <person name="Barker B.M."/>
            <person name="Sharpton T.J."/>
            <person name="Stajich J.E."/>
            <person name="Park D.J."/>
            <person name="Whiston E."/>
            <person name="Hung C.-Y."/>
            <person name="McMahan C."/>
            <person name="White J."/>
            <person name="Sykes S."/>
            <person name="Heiman D."/>
            <person name="Young S."/>
            <person name="Zeng Q."/>
            <person name="Abouelleil A."/>
            <person name="Aftuck L."/>
            <person name="Bessette D."/>
            <person name="Brown A."/>
            <person name="FitzGerald M."/>
            <person name="Lui A."/>
            <person name="Macdonald J.P."/>
            <person name="Priest M."/>
            <person name="Orbach M.J."/>
            <person name="Galgiani J.N."/>
            <person name="Kirkland T.N."/>
            <person name="Cole G.T."/>
            <person name="Birren B.W."/>
            <person name="Henn M.R."/>
            <person name="Taylor J.W."/>
            <person name="Rounsley S.D."/>
        </authorList>
    </citation>
    <scope>NUCLEOTIDE SEQUENCE [LARGE SCALE GENOMIC DNA]</scope>
    <source>
        <strain evidence="2">RMSCC 2394</strain>
    </source>
</reference>
<sequence>MSNHPFLYLRPRKVWIMFIQIGSFGQYLKLKTIMATFDSSLSDRPTATTMTWGP</sequence>
<proteinExistence type="predicted"/>
<organism evidence="1 2">
    <name type="scientific">Coccidioides immitis RMSCC 2394</name>
    <dbReference type="NCBI Taxonomy" id="404692"/>
    <lineage>
        <taxon>Eukaryota</taxon>
        <taxon>Fungi</taxon>
        <taxon>Dikarya</taxon>
        <taxon>Ascomycota</taxon>
        <taxon>Pezizomycotina</taxon>
        <taxon>Eurotiomycetes</taxon>
        <taxon>Eurotiomycetidae</taxon>
        <taxon>Onygenales</taxon>
        <taxon>Onygenaceae</taxon>
        <taxon>Coccidioides</taxon>
    </lineage>
</organism>
<gene>
    <name evidence="1" type="ORF">CIRG_06356</name>
</gene>
<evidence type="ECO:0000313" key="2">
    <source>
        <dbReference type="Proteomes" id="UP000054565"/>
    </source>
</evidence>
<name>A0A0J6YGD1_COCIT</name>
<accession>A0A0J6YGD1</accession>
<protein>
    <submittedName>
        <fullName evidence="1">Uncharacterized protein</fullName>
    </submittedName>
</protein>
<dbReference type="Proteomes" id="UP000054565">
    <property type="component" value="Unassembled WGS sequence"/>
</dbReference>
<evidence type="ECO:0000313" key="1">
    <source>
        <dbReference type="EMBL" id="KMP06675.1"/>
    </source>
</evidence>